<gene>
    <name evidence="5" type="ORF">GCM10023314_30480</name>
</gene>
<dbReference type="InterPro" id="IPR026444">
    <property type="entry name" value="Secre_tail"/>
</dbReference>
<evidence type="ECO:0000313" key="5">
    <source>
        <dbReference type="EMBL" id="GAA4954712.1"/>
    </source>
</evidence>
<dbReference type="CDD" id="cd03398">
    <property type="entry name" value="PAP2_haloperoxidase"/>
    <property type="match status" value="1"/>
</dbReference>
<dbReference type="InterPro" id="IPR013517">
    <property type="entry name" value="FG-GAP"/>
</dbReference>
<dbReference type="Proteomes" id="UP001501302">
    <property type="component" value="Unassembled WGS sequence"/>
</dbReference>
<protein>
    <recommendedName>
        <fullName evidence="7">Por secretion system C-terminal sorting domain-containing protein</fullName>
    </recommendedName>
</protein>
<dbReference type="EMBL" id="BAABJJ010000044">
    <property type="protein sequence ID" value="GAA4954712.1"/>
    <property type="molecule type" value="Genomic_DNA"/>
</dbReference>
<evidence type="ECO:0008006" key="7">
    <source>
        <dbReference type="Google" id="ProtNLM"/>
    </source>
</evidence>
<dbReference type="Pfam" id="PF07593">
    <property type="entry name" value="UnbV_ASPIC"/>
    <property type="match status" value="1"/>
</dbReference>
<evidence type="ECO:0000256" key="1">
    <source>
        <dbReference type="ARBA" id="ARBA00022729"/>
    </source>
</evidence>
<dbReference type="SUPFAM" id="SSF69318">
    <property type="entry name" value="Integrin alpha N-terminal domain"/>
    <property type="match status" value="1"/>
</dbReference>
<feature type="domain" description="DUF6851" evidence="4">
    <location>
        <begin position="679"/>
        <end position="829"/>
    </location>
</feature>
<dbReference type="InterPro" id="IPR049283">
    <property type="entry name" value="DUF6851"/>
</dbReference>
<dbReference type="InterPro" id="IPR016119">
    <property type="entry name" value="Br/Cl_peroxidase_C"/>
</dbReference>
<dbReference type="InterPro" id="IPR036938">
    <property type="entry name" value="PAP2/HPO_sf"/>
</dbReference>
<dbReference type="Pfam" id="PF21167">
    <property type="entry name" value="DUF6851"/>
    <property type="match status" value="1"/>
</dbReference>
<feature type="domain" description="Secretion system C-terminal sorting" evidence="3">
    <location>
        <begin position="1275"/>
        <end position="1341"/>
    </location>
</feature>
<dbReference type="InterPro" id="IPR052559">
    <property type="entry name" value="V-haloperoxidase"/>
</dbReference>
<dbReference type="SUPFAM" id="SSF48317">
    <property type="entry name" value="Acid phosphatase/Vanadium-dependent haloperoxidase"/>
    <property type="match status" value="1"/>
</dbReference>
<keyword evidence="1" id="KW-0732">Signal</keyword>
<dbReference type="PANTHER" id="PTHR34599">
    <property type="entry name" value="PEROXIDASE-RELATED"/>
    <property type="match status" value="1"/>
</dbReference>
<dbReference type="Pfam" id="PF18962">
    <property type="entry name" value="Por_Secre_tail"/>
    <property type="match status" value="1"/>
</dbReference>
<dbReference type="Gene3D" id="2.130.10.130">
    <property type="entry name" value="Integrin alpha, N-terminal"/>
    <property type="match status" value="1"/>
</dbReference>
<comment type="caution">
    <text evidence="5">The sequence shown here is derived from an EMBL/GenBank/DDBJ whole genome shotgun (WGS) entry which is preliminary data.</text>
</comment>
<dbReference type="InterPro" id="IPR028994">
    <property type="entry name" value="Integrin_alpha_N"/>
</dbReference>
<sequence length="1345" mass="149785">MKAKKHLIYTFTIASICYHSLIFSQSFTRIENQAGLNRLYENMGVSVADYDGDNDLDLLVVAKTKDERGVGTSHSKLFENNNDGTYTDVTVRAGLSNLHPFDDGHLSDPENRVDDSYVDYKWGASWGDYDNDGDPDLFFTNSYRVQLFNNLGNGSFNEVTVSAGFNAVNNCFNTSALWFDFNKDGYLDIFIGDYQSSCSGNSLYRNNGNGTFTDVSNLIGNEAGSRESLFTFMAIPIDVNNDGWLDIYVSNDFGDNNLYINQNGTGFSEQSKAYNLAENYYGMGVSVGDYNNDGLFDIYLSNIKTNLLYTKDIGDNYIDVAASQKVTNGGWAWDSRFADFDLDYDEDLLLVNGYVDQKNFNVYFENLLNEGKQEFLDQSDETNIKNLTYSIATEVFDYDNDGDLDIFITNRDDKPFFYKNTVIDGSQPDGIHWFKVKLEGKTSNKDGIGASISITTNSGIYHRYYHGASLYGQSLQPVHFGISTDTEIEEIKITWPSGQIDTYMNLSVDETILAVEGQGYQMLDIEPATVLSGCTDSTSCSYNPLAILDDNSCTYLEPKTITGNANSKFLKTETYTYPLATEATINWQVQGGEIIDGQGTSSVIIKWGVEQFGEVVAKEADNVCSSLPVSLIVNLEEGLSFFDQDFSVARLWNEALLNAIREDYARPTVHARNLFHASIAMYDAWAVYDDNAKPYLTGKEVNSFKTVLKKFSPAEELNASRNKAISFAAYRLLSHRFQESPNAKQTKDRLDLLMNVLGYDINYTSTDYATGDAAAMGNYIAEVIINYGLIDGSRESNAYDNAFYQPLNPPLAPEIAGNDTDIDPNRWQPLSLDVFIDQSGNLIAGDTPDFLNPEWGNVFSFSLTEDSKSIYQRNGNNYSVYHDPGTPPYLDLAMNTSASDAYKWGNSLVSIWSSHLDPTDNVMWDISPNAIGNIESSSLPRSFDDYSTFYNLLEGGDISKGYSINPATNAPYQEQLVPRGDYTRVLAEFWADGPDSETPPGHWFALLNYVNDNPLLEKRLSGGGDVLNPLEWDVKSYFIMGGAMHDAAISAWSIKGWYDYVRPISAIRYMADKGQSTDASIDNYDLAGIPLRPGFIEIVEEGDPLEGRENENRGKIKLYTWKGHSSIGDTNVDQAGVGWILAENWWPYQRPSFVTPPFAGFVSGHSTYSRAAAEVITLLTGDAYFPGGYGEFIAKKNEFLVFEEGPSMDIKLQWATYRDASDQCSLSRIWGGIHPPADDIPGRLIGEIVGVDAFYLAVSYFQGKEREVDDNEITIFPNPSSGNIFVSNTNEADTFILFDITGAKLEISTEYNTLSKITTVKLPSSLSSGMYVIKVNNSSKFIILK</sequence>
<name>A0ABP9GVM6_9FLAO</name>
<dbReference type="Pfam" id="PF13517">
    <property type="entry name" value="FG-GAP_3"/>
    <property type="match status" value="2"/>
</dbReference>
<organism evidence="5 6">
    <name type="scientific">Algibacter agarivorans</name>
    <dbReference type="NCBI Taxonomy" id="1109741"/>
    <lineage>
        <taxon>Bacteria</taxon>
        <taxon>Pseudomonadati</taxon>
        <taxon>Bacteroidota</taxon>
        <taxon>Flavobacteriia</taxon>
        <taxon>Flavobacteriales</taxon>
        <taxon>Flavobacteriaceae</taxon>
        <taxon>Algibacter</taxon>
    </lineage>
</organism>
<evidence type="ECO:0000259" key="4">
    <source>
        <dbReference type="Pfam" id="PF21167"/>
    </source>
</evidence>
<accession>A0ABP9GVM6</accession>
<feature type="domain" description="ASPIC/UnbV" evidence="2">
    <location>
        <begin position="447"/>
        <end position="512"/>
    </location>
</feature>
<dbReference type="RefSeq" id="WP_345193575.1">
    <property type="nucleotide sequence ID" value="NZ_BAABJJ010000044.1"/>
</dbReference>
<proteinExistence type="predicted"/>
<dbReference type="NCBIfam" id="TIGR04183">
    <property type="entry name" value="Por_Secre_tail"/>
    <property type="match status" value="1"/>
</dbReference>
<reference evidence="6" key="1">
    <citation type="journal article" date="2019" name="Int. J. Syst. Evol. Microbiol.">
        <title>The Global Catalogue of Microorganisms (GCM) 10K type strain sequencing project: providing services to taxonomists for standard genome sequencing and annotation.</title>
        <authorList>
            <consortium name="The Broad Institute Genomics Platform"/>
            <consortium name="The Broad Institute Genome Sequencing Center for Infectious Disease"/>
            <person name="Wu L."/>
            <person name="Ma J."/>
        </authorList>
    </citation>
    <scope>NUCLEOTIDE SEQUENCE [LARGE SCALE GENOMIC DNA]</scope>
    <source>
        <strain evidence="6">JCM 18285</strain>
    </source>
</reference>
<dbReference type="Gene3D" id="1.10.606.10">
    <property type="entry name" value="Vanadium-containing Chloroperoxidase, domain 2"/>
    <property type="match status" value="1"/>
</dbReference>
<dbReference type="InterPro" id="IPR011519">
    <property type="entry name" value="UnbV_ASPIC"/>
</dbReference>
<keyword evidence="6" id="KW-1185">Reference proteome</keyword>
<evidence type="ECO:0000259" key="2">
    <source>
        <dbReference type="Pfam" id="PF07593"/>
    </source>
</evidence>
<evidence type="ECO:0000259" key="3">
    <source>
        <dbReference type="Pfam" id="PF18962"/>
    </source>
</evidence>
<dbReference type="PANTHER" id="PTHR34599:SF2">
    <property type="entry name" value="TRAF-TYPE DOMAIN-CONTAINING PROTEIN"/>
    <property type="match status" value="1"/>
</dbReference>
<evidence type="ECO:0000313" key="6">
    <source>
        <dbReference type="Proteomes" id="UP001501302"/>
    </source>
</evidence>